<reference evidence="1 2" key="1">
    <citation type="submission" date="2023-12" db="EMBL/GenBank/DDBJ databases">
        <title>Sinomonas terricola sp. nov, isolated from litchi orchard soil in Guangdong, PR China.</title>
        <authorList>
            <person name="Jiaxin W."/>
            <person name="Yang Z."/>
            <person name="Honghui Z."/>
        </authorList>
    </citation>
    <scope>NUCLEOTIDE SEQUENCE [LARGE SCALE GENOMIC DNA]</scope>
    <source>
        <strain evidence="1 2">JGH33</strain>
    </source>
</reference>
<protein>
    <recommendedName>
        <fullName evidence="3">Type II toxin-antitoxin system HicA family toxin</fullName>
    </recommendedName>
</protein>
<sequence>MSEVRFKGKWQPDAYKFARGLGFYFVCFSRGSHNIMRHPNGGQITIAGSPSDRRAGDASRKLALRVAEGRQG</sequence>
<name>A0ABU5TC45_9MICC</name>
<dbReference type="Proteomes" id="UP001304769">
    <property type="component" value="Unassembled WGS sequence"/>
</dbReference>
<dbReference type="EMBL" id="JAYGGQ010000025">
    <property type="protein sequence ID" value="MEA5457263.1"/>
    <property type="molecule type" value="Genomic_DNA"/>
</dbReference>
<dbReference type="SUPFAM" id="SSF54786">
    <property type="entry name" value="YcfA/nrd intein domain"/>
    <property type="match status" value="1"/>
</dbReference>
<keyword evidence="2" id="KW-1185">Reference proteome</keyword>
<proteinExistence type="predicted"/>
<accession>A0ABU5TC45</accession>
<evidence type="ECO:0000313" key="1">
    <source>
        <dbReference type="EMBL" id="MEA5457263.1"/>
    </source>
</evidence>
<comment type="caution">
    <text evidence="1">The sequence shown here is derived from an EMBL/GenBank/DDBJ whole genome shotgun (WGS) entry which is preliminary data.</text>
</comment>
<gene>
    <name evidence="1" type="ORF">SPF06_21310</name>
</gene>
<evidence type="ECO:0008006" key="3">
    <source>
        <dbReference type="Google" id="ProtNLM"/>
    </source>
</evidence>
<evidence type="ECO:0000313" key="2">
    <source>
        <dbReference type="Proteomes" id="UP001304769"/>
    </source>
</evidence>
<dbReference type="RefSeq" id="WP_323281175.1">
    <property type="nucleotide sequence ID" value="NZ_JAYGGQ010000025.1"/>
</dbReference>
<organism evidence="1 2">
    <name type="scientific">Sinomonas terricola</name>
    <dbReference type="NCBI Taxonomy" id="3110330"/>
    <lineage>
        <taxon>Bacteria</taxon>
        <taxon>Bacillati</taxon>
        <taxon>Actinomycetota</taxon>
        <taxon>Actinomycetes</taxon>
        <taxon>Micrococcales</taxon>
        <taxon>Micrococcaceae</taxon>
        <taxon>Sinomonas</taxon>
    </lineage>
</organism>